<organism evidence="2 3">
    <name type="scientific">Tetragonisca angustula</name>
    <dbReference type="NCBI Taxonomy" id="166442"/>
    <lineage>
        <taxon>Eukaryota</taxon>
        <taxon>Metazoa</taxon>
        <taxon>Ecdysozoa</taxon>
        <taxon>Arthropoda</taxon>
        <taxon>Hexapoda</taxon>
        <taxon>Insecta</taxon>
        <taxon>Pterygota</taxon>
        <taxon>Neoptera</taxon>
        <taxon>Endopterygota</taxon>
        <taxon>Hymenoptera</taxon>
        <taxon>Apocrita</taxon>
        <taxon>Aculeata</taxon>
        <taxon>Apoidea</taxon>
        <taxon>Anthophila</taxon>
        <taxon>Apidae</taxon>
        <taxon>Tetragonisca</taxon>
    </lineage>
</organism>
<keyword evidence="3" id="KW-1185">Reference proteome</keyword>
<dbReference type="EMBL" id="JAWNGG020000106">
    <property type="protein sequence ID" value="KAK9301811.1"/>
    <property type="molecule type" value="Genomic_DNA"/>
</dbReference>
<reference evidence="2 3" key="1">
    <citation type="submission" date="2024-05" db="EMBL/GenBank/DDBJ databases">
        <title>The nuclear and mitochondrial genome assemblies of Tetragonisca angustula (Apidae: Meliponini), a tiny yet remarkable pollinator in the Neotropics.</title>
        <authorList>
            <person name="Ferrari R."/>
            <person name="Ricardo P.C."/>
            <person name="Dias F.C."/>
            <person name="Araujo N.S."/>
            <person name="Soares D.O."/>
            <person name="Zhou Q.-S."/>
            <person name="Zhu C.-D."/>
            <person name="Coutinho L."/>
            <person name="Airas M.C."/>
            <person name="Batista T.M."/>
        </authorList>
    </citation>
    <scope>NUCLEOTIDE SEQUENCE [LARGE SCALE GENOMIC DNA]</scope>
    <source>
        <strain evidence="2">ASF017062</strain>
        <tissue evidence="2">Abdomen</tissue>
    </source>
</reference>
<evidence type="ECO:0000313" key="2">
    <source>
        <dbReference type="EMBL" id="KAK9301811.1"/>
    </source>
</evidence>
<feature type="compositionally biased region" description="Polar residues" evidence="1">
    <location>
        <begin position="61"/>
        <end position="73"/>
    </location>
</feature>
<evidence type="ECO:0000256" key="1">
    <source>
        <dbReference type="SAM" id="MobiDB-lite"/>
    </source>
</evidence>
<comment type="caution">
    <text evidence="2">The sequence shown here is derived from an EMBL/GenBank/DDBJ whole genome shotgun (WGS) entry which is preliminary data.</text>
</comment>
<protein>
    <submittedName>
        <fullName evidence="2">Uncharacterized protein</fullName>
    </submittedName>
</protein>
<evidence type="ECO:0000313" key="3">
    <source>
        <dbReference type="Proteomes" id="UP001432146"/>
    </source>
</evidence>
<accession>A0AAW0ZYN9</accession>
<name>A0AAW0ZYN9_9HYME</name>
<feature type="region of interest" description="Disordered" evidence="1">
    <location>
        <begin position="54"/>
        <end position="73"/>
    </location>
</feature>
<dbReference type="Proteomes" id="UP001432146">
    <property type="component" value="Unassembled WGS sequence"/>
</dbReference>
<dbReference type="AlphaFoldDB" id="A0AAW0ZYN9"/>
<gene>
    <name evidence="2" type="ORF">QLX08_006003</name>
</gene>
<sequence length="73" mass="8341">MPEEFSSNGQQHLRLCPPRARHRSLPVQSKFIYLTAPSRGSIVPVKLQWRLPSPRKKNKIDSSQIVGRMNSDS</sequence>
<proteinExistence type="predicted"/>